<keyword evidence="5" id="KW-1185">Reference proteome</keyword>
<dbReference type="PROSITE" id="PS00061">
    <property type="entry name" value="ADH_SHORT"/>
    <property type="match status" value="1"/>
</dbReference>
<dbReference type="Pfam" id="PF00106">
    <property type="entry name" value="adh_short"/>
    <property type="match status" value="1"/>
</dbReference>
<dbReference type="PANTHER" id="PTHR43115:SF4">
    <property type="entry name" value="DEHYDROGENASE_REDUCTASE SDR FAMILY MEMBER 11"/>
    <property type="match status" value="1"/>
</dbReference>
<sequence>MEKFAGTIAIVTGGSAGIGKALIKRLLDKSVDLTVVGLARRPIEEFASFSNFRGFQCDVSKADQVQAVISSIQREFPGKSVQLLVNNAGHGKPLPLLDHSSLNDSCTIKVDSLEDVSSVYASQLNTNVLGLSLMTRAVSKLMDHQKCGNIININSMSGQRVVPTPNSHMYSATKFAVTALTEGTRQELRQINSSIRANQISPGYVDTDFFQAFSMEEGYQEKMKEIVKTAITSEDIVNSIMLCVEAQPGCQIGDIQMRPTVQKL</sequence>
<evidence type="ECO:0000313" key="4">
    <source>
        <dbReference type="EMBL" id="CAG5114215.1"/>
    </source>
</evidence>
<dbReference type="PRINTS" id="PR00080">
    <property type="entry name" value="SDRFAMILY"/>
</dbReference>
<comment type="similarity">
    <text evidence="1 3">Belongs to the short-chain dehydrogenases/reductases (SDR) family.</text>
</comment>
<dbReference type="PRINTS" id="PR00081">
    <property type="entry name" value="GDHRDH"/>
</dbReference>
<dbReference type="SUPFAM" id="SSF51735">
    <property type="entry name" value="NAD(P)-binding Rossmann-fold domains"/>
    <property type="match status" value="1"/>
</dbReference>
<dbReference type="InterPro" id="IPR002347">
    <property type="entry name" value="SDR_fam"/>
</dbReference>
<keyword evidence="2" id="KW-0560">Oxidoreductase</keyword>
<evidence type="ECO:0000256" key="1">
    <source>
        <dbReference type="ARBA" id="ARBA00006484"/>
    </source>
</evidence>
<dbReference type="Proteomes" id="UP001158576">
    <property type="component" value="Chromosome 2"/>
</dbReference>
<evidence type="ECO:0000313" key="5">
    <source>
        <dbReference type="Proteomes" id="UP001158576"/>
    </source>
</evidence>
<evidence type="ECO:0000256" key="2">
    <source>
        <dbReference type="ARBA" id="ARBA00023002"/>
    </source>
</evidence>
<organism evidence="4 5">
    <name type="scientific">Oikopleura dioica</name>
    <name type="common">Tunicate</name>
    <dbReference type="NCBI Taxonomy" id="34765"/>
    <lineage>
        <taxon>Eukaryota</taxon>
        <taxon>Metazoa</taxon>
        <taxon>Chordata</taxon>
        <taxon>Tunicata</taxon>
        <taxon>Appendicularia</taxon>
        <taxon>Copelata</taxon>
        <taxon>Oikopleuridae</taxon>
        <taxon>Oikopleura</taxon>
    </lineage>
</organism>
<reference evidence="4 5" key="1">
    <citation type="submission" date="2021-04" db="EMBL/GenBank/DDBJ databases">
        <authorList>
            <person name="Bliznina A."/>
        </authorList>
    </citation>
    <scope>NUCLEOTIDE SEQUENCE [LARGE SCALE GENOMIC DNA]</scope>
</reference>
<proteinExistence type="inferred from homology"/>
<dbReference type="InterPro" id="IPR036291">
    <property type="entry name" value="NAD(P)-bd_dom_sf"/>
</dbReference>
<dbReference type="InterPro" id="IPR020904">
    <property type="entry name" value="Sc_DH/Rdtase_CS"/>
</dbReference>
<dbReference type="PANTHER" id="PTHR43115">
    <property type="entry name" value="DEHYDROGENASE/REDUCTASE SDR FAMILY MEMBER 11"/>
    <property type="match status" value="1"/>
</dbReference>
<accession>A0ABN7TF10</accession>
<protein>
    <submittedName>
        <fullName evidence="4">Oidioi.mRNA.OKI2018_I69.chr2.g8279.t1.cds</fullName>
    </submittedName>
</protein>
<name>A0ABN7TF10_OIKDI</name>
<gene>
    <name evidence="4" type="ORF">OKIOD_LOCUS17044</name>
</gene>
<dbReference type="Gene3D" id="3.40.50.720">
    <property type="entry name" value="NAD(P)-binding Rossmann-like Domain"/>
    <property type="match status" value="1"/>
</dbReference>
<dbReference type="EMBL" id="OU015567">
    <property type="protein sequence ID" value="CAG5114215.1"/>
    <property type="molecule type" value="Genomic_DNA"/>
</dbReference>
<evidence type="ECO:0000256" key="3">
    <source>
        <dbReference type="RuleBase" id="RU000363"/>
    </source>
</evidence>